<keyword evidence="5" id="KW-0809">Transit peptide</keyword>
<organism evidence="9 10">
    <name type="scientific">Desulfopila aestuarii DSM 18488</name>
    <dbReference type="NCBI Taxonomy" id="1121416"/>
    <lineage>
        <taxon>Bacteria</taxon>
        <taxon>Pseudomonadati</taxon>
        <taxon>Thermodesulfobacteriota</taxon>
        <taxon>Desulfobulbia</taxon>
        <taxon>Desulfobulbales</taxon>
        <taxon>Desulfocapsaceae</taxon>
        <taxon>Desulfopila</taxon>
    </lineage>
</organism>
<keyword evidence="3" id="KW-0285">Flavoprotein</keyword>
<evidence type="ECO:0000256" key="7">
    <source>
        <dbReference type="ARBA" id="ARBA00038897"/>
    </source>
</evidence>
<dbReference type="InterPro" id="IPR016169">
    <property type="entry name" value="FAD-bd_PCMH_sub2"/>
</dbReference>
<dbReference type="SUPFAM" id="SSF56176">
    <property type="entry name" value="FAD-binding/transporter-associated domain-like"/>
    <property type="match status" value="1"/>
</dbReference>
<dbReference type="SUPFAM" id="SSF55103">
    <property type="entry name" value="FAD-linked oxidases, C-terminal domain"/>
    <property type="match status" value="1"/>
</dbReference>
<dbReference type="EMBL" id="FRFE01000002">
    <property type="protein sequence ID" value="SHO43906.1"/>
    <property type="molecule type" value="Genomic_DNA"/>
</dbReference>
<evidence type="ECO:0000313" key="10">
    <source>
        <dbReference type="Proteomes" id="UP000184603"/>
    </source>
</evidence>
<dbReference type="Proteomes" id="UP000184603">
    <property type="component" value="Unassembled WGS sequence"/>
</dbReference>
<dbReference type="GO" id="GO:1903457">
    <property type="term" value="P:lactate catabolic process"/>
    <property type="evidence" value="ECO:0007669"/>
    <property type="project" value="TreeGrafter"/>
</dbReference>
<dbReference type="RefSeq" id="WP_073611933.1">
    <property type="nucleotide sequence ID" value="NZ_FRFE01000002.1"/>
</dbReference>
<evidence type="ECO:0000259" key="8">
    <source>
        <dbReference type="PROSITE" id="PS51387"/>
    </source>
</evidence>
<dbReference type="PANTHER" id="PTHR11748:SF111">
    <property type="entry name" value="D-LACTATE DEHYDROGENASE, MITOCHONDRIAL-RELATED"/>
    <property type="match status" value="1"/>
</dbReference>
<keyword evidence="4" id="KW-0274">FAD</keyword>
<proteinExistence type="inferred from homology"/>
<dbReference type="InterPro" id="IPR016167">
    <property type="entry name" value="FAD-bd_PCMH_sub1"/>
</dbReference>
<keyword evidence="10" id="KW-1185">Reference proteome</keyword>
<dbReference type="InterPro" id="IPR006094">
    <property type="entry name" value="Oxid_FAD_bind_N"/>
</dbReference>
<dbReference type="GO" id="GO:0071949">
    <property type="term" value="F:FAD binding"/>
    <property type="evidence" value="ECO:0007669"/>
    <property type="project" value="InterPro"/>
</dbReference>
<dbReference type="Pfam" id="PF01565">
    <property type="entry name" value="FAD_binding_4"/>
    <property type="match status" value="1"/>
</dbReference>
<dbReference type="Gene3D" id="3.30.43.10">
    <property type="entry name" value="Uridine Diphospho-n-acetylenolpyruvylglucosamine Reductase, domain 2"/>
    <property type="match status" value="1"/>
</dbReference>
<dbReference type="AlphaFoldDB" id="A0A1M7XY75"/>
<dbReference type="PANTHER" id="PTHR11748">
    <property type="entry name" value="D-LACTATE DEHYDROGENASE"/>
    <property type="match status" value="1"/>
</dbReference>
<dbReference type="InterPro" id="IPR016166">
    <property type="entry name" value="FAD-bd_PCMH"/>
</dbReference>
<evidence type="ECO:0000256" key="2">
    <source>
        <dbReference type="ARBA" id="ARBA00008000"/>
    </source>
</evidence>
<keyword evidence="6" id="KW-0560">Oxidoreductase</keyword>
<sequence>MFQKDTLVKIVGEKNVTDESSTLDTYSKDLSFVNTLRPDFVIKPKNANEIAQLVKLANETKTPLVPVSSGAQHFRGDTVPGSGGAVVLDLSGMKKIMRTDRYHRVAMCEPGVTFEELIPAVEKEGIRLNLPLLPRKSKSVVGSLLEREPVTMPTYQWDISDPLACLGLIVGTGEEFRTGQAAGPGTIEEQWEAGAVQKAPYGPGSTCWHRLFQGAQGTMGIATWASIRCEILPTLEEPFLVGSPYVERLFELSHWLIRLRLVNECFILNNTNLAAIMAKNWPCDYQAIKHALPPWILFYNLAGYEYYPEERVSYRKKNIQSLTQKIAVESTKALAGISAGELLQKVHRPSEEPYWKLRYKGASHDIFFLSIADKLPGLLDAMNIEANKASYPASDIGVYIQPGVQGSSYHCEFNIFYDPQSPSEINQVSQLSTAATLSLMDKGAFFSRPYGKSTDAIMNRDAATVTALTKVKNIFDPNNILNPGKLCF</sequence>
<dbReference type="PROSITE" id="PS51387">
    <property type="entry name" value="FAD_PCMH"/>
    <property type="match status" value="1"/>
</dbReference>
<dbReference type="Pfam" id="PF02913">
    <property type="entry name" value="FAD-oxidase_C"/>
    <property type="match status" value="1"/>
</dbReference>
<accession>A0A1M7XY75</accession>
<comment type="cofactor">
    <cofactor evidence="1">
        <name>FAD</name>
        <dbReference type="ChEBI" id="CHEBI:57692"/>
    </cofactor>
</comment>
<evidence type="ECO:0000256" key="1">
    <source>
        <dbReference type="ARBA" id="ARBA00001974"/>
    </source>
</evidence>
<evidence type="ECO:0000256" key="6">
    <source>
        <dbReference type="ARBA" id="ARBA00023002"/>
    </source>
</evidence>
<dbReference type="STRING" id="1121416.SAMN02745220_00566"/>
<gene>
    <name evidence="9" type="ORF">SAMN02745220_00566</name>
</gene>
<comment type="similarity">
    <text evidence="2">Belongs to the FAD-binding oxidoreductase/transferase type 4 family.</text>
</comment>
<dbReference type="GO" id="GO:0004458">
    <property type="term" value="F:D-lactate dehydrogenase (cytochrome) activity"/>
    <property type="evidence" value="ECO:0007669"/>
    <property type="project" value="UniProtKB-EC"/>
</dbReference>
<dbReference type="InterPro" id="IPR004113">
    <property type="entry name" value="FAD-bd_oxidored_4_C"/>
</dbReference>
<protein>
    <recommendedName>
        <fullName evidence="7">D-lactate dehydrogenase (cytochrome)</fullName>
        <ecNumber evidence="7">1.1.2.4</ecNumber>
    </recommendedName>
</protein>
<dbReference type="Gene3D" id="1.10.45.10">
    <property type="entry name" value="Vanillyl-alcohol Oxidase, Chain A, domain 4"/>
    <property type="match status" value="1"/>
</dbReference>
<name>A0A1M7XY75_9BACT</name>
<dbReference type="InterPro" id="IPR016171">
    <property type="entry name" value="Vanillyl_alc_oxidase_C-sub2"/>
</dbReference>
<evidence type="ECO:0000256" key="3">
    <source>
        <dbReference type="ARBA" id="ARBA00022630"/>
    </source>
</evidence>
<dbReference type="OrthoDB" id="9811557at2"/>
<evidence type="ECO:0000256" key="5">
    <source>
        <dbReference type="ARBA" id="ARBA00022946"/>
    </source>
</evidence>
<dbReference type="InterPro" id="IPR036318">
    <property type="entry name" value="FAD-bd_PCMH-like_sf"/>
</dbReference>
<dbReference type="GO" id="GO:0008720">
    <property type="term" value="F:D-lactate dehydrogenase (NAD+) activity"/>
    <property type="evidence" value="ECO:0007669"/>
    <property type="project" value="TreeGrafter"/>
</dbReference>
<dbReference type="Gene3D" id="3.30.465.10">
    <property type="match status" value="1"/>
</dbReference>
<dbReference type="EC" id="1.1.2.4" evidence="7"/>
<evidence type="ECO:0000256" key="4">
    <source>
        <dbReference type="ARBA" id="ARBA00022827"/>
    </source>
</evidence>
<dbReference type="InterPro" id="IPR016164">
    <property type="entry name" value="FAD-linked_Oxase-like_C"/>
</dbReference>
<evidence type="ECO:0000313" key="9">
    <source>
        <dbReference type="EMBL" id="SHO43906.1"/>
    </source>
</evidence>
<reference evidence="9 10" key="1">
    <citation type="submission" date="2016-12" db="EMBL/GenBank/DDBJ databases">
        <authorList>
            <person name="Song W.-J."/>
            <person name="Kurnit D.M."/>
        </authorList>
    </citation>
    <scope>NUCLEOTIDE SEQUENCE [LARGE SCALE GENOMIC DNA]</scope>
    <source>
        <strain evidence="9 10">DSM 18488</strain>
    </source>
</reference>
<feature type="domain" description="FAD-binding PCMH-type" evidence="8">
    <location>
        <begin position="34"/>
        <end position="232"/>
    </location>
</feature>